<protein>
    <submittedName>
        <fullName evidence="2">Uncharacterized protein</fullName>
    </submittedName>
</protein>
<gene>
    <name evidence="2" type="ORF">A4X13_0g7806</name>
</gene>
<evidence type="ECO:0000256" key="1">
    <source>
        <dbReference type="SAM" id="MobiDB-lite"/>
    </source>
</evidence>
<feature type="region of interest" description="Disordered" evidence="1">
    <location>
        <begin position="206"/>
        <end position="260"/>
    </location>
</feature>
<feature type="compositionally biased region" description="Polar residues" evidence="1">
    <location>
        <begin position="227"/>
        <end position="247"/>
    </location>
</feature>
<organism evidence="2 3">
    <name type="scientific">Tilletia indica</name>
    <dbReference type="NCBI Taxonomy" id="43049"/>
    <lineage>
        <taxon>Eukaryota</taxon>
        <taxon>Fungi</taxon>
        <taxon>Dikarya</taxon>
        <taxon>Basidiomycota</taxon>
        <taxon>Ustilaginomycotina</taxon>
        <taxon>Exobasidiomycetes</taxon>
        <taxon>Tilletiales</taxon>
        <taxon>Tilletiaceae</taxon>
        <taxon>Tilletia</taxon>
    </lineage>
</organism>
<accession>A0A177TKJ7</accession>
<feature type="compositionally biased region" description="Basic and acidic residues" evidence="1">
    <location>
        <begin position="73"/>
        <end position="95"/>
    </location>
</feature>
<dbReference type="Proteomes" id="UP000077521">
    <property type="component" value="Unassembled WGS sequence"/>
</dbReference>
<dbReference type="EMBL" id="LWDF02001086">
    <property type="protein sequence ID" value="KAE8240446.1"/>
    <property type="molecule type" value="Genomic_DNA"/>
</dbReference>
<comment type="caution">
    <text evidence="2">The sequence shown here is derived from an EMBL/GenBank/DDBJ whole genome shotgun (WGS) entry which is preliminary data.</text>
</comment>
<feature type="region of interest" description="Disordered" evidence="1">
    <location>
        <begin position="45"/>
        <end position="107"/>
    </location>
</feature>
<dbReference type="AlphaFoldDB" id="A0A177TKJ7"/>
<name>A0A177TKJ7_9BASI</name>
<evidence type="ECO:0000313" key="3">
    <source>
        <dbReference type="Proteomes" id="UP000077521"/>
    </source>
</evidence>
<proteinExistence type="predicted"/>
<reference evidence="2" key="1">
    <citation type="submission" date="2016-04" db="EMBL/GenBank/DDBJ databases">
        <authorList>
            <person name="Nguyen H.D."/>
            <person name="Samba Siva P."/>
            <person name="Cullis J."/>
            <person name="Levesque C.A."/>
            <person name="Hambleton S."/>
        </authorList>
    </citation>
    <scope>NUCLEOTIDE SEQUENCE</scope>
    <source>
        <strain evidence="2">DAOMC 236416</strain>
    </source>
</reference>
<feature type="region of interest" description="Disordered" evidence="1">
    <location>
        <begin position="298"/>
        <end position="321"/>
    </location>
</feature>
<reference evidence="2" key="2">
    <citation type="journal article" date="2019" name="IMA Fungus">
        <title>Genome sequencing and comparison of five Tilletia species to identify candidate genes for the detection of regulated species infecting wheat.</title>
        <authorList>
            <person name="Nguyen H.D.T."/>
            <person name="Sultana T."/>
            <person name="Kesanakurti P."/>
            <person name="Hambleton S."/>
        </authorList>
    </citation>
    <scope>NUCLEOTIDE SEQUENCE</scope>
    <source>
        <strain evidence="2">DAOMC 236416</strain>
    </source>
</reference>
<sequence length="382" mass="42548">MPSQEEDQQILIFLPPKRLRNLKSFQDGDEEDGEKIENRRLKYRRLDLDADTQGSAASAGRPVGSGSLDQGDDITREEGERSYTREEGREEDRGVTQEGTSLAPPPSFHFALNRVTPVSEILAHPDRFIKVDDAAPHSRSKVNLLVLVREVGSLERYEPKYRQQGGASSRWLPPAQGYRSHLVVCDRDGSLLKLTLWDRCARAWAGEEEDEDEDQHDRSRASRSKAYDTTTQLDQSRTSAASGSEKSNMMGGRGGQGLDEDSITAAADHSTASSLGNPPRTLRAGDVVYLTKLQLSRPRDSTTAANSSRTGRHRIPNAASAIQVSTSSESDVQLCFRSEIRSRRDEGYAYIGPDRIVGSELSYLAEFDAHCRAVWQLVRRWL</sequence>
<evidence type="ECO:0000313" key="2">
    <source>
        <dbReference type="EMBL" id="KAE8240446.1"/>
    </source>
</evidence>
<keyword evidence="3" id="KW-1185">Reference proteome</keyword>